<sequence>MLGALTSLADLRKHVPLLCVLGCLLLLCNACLSSASSPPAHSSPWIGPYSVQPFSGSQPSGNLVFADLQFPITANPLFASSSPDLALDSMLWGQPVVFDQQFHVHADQLLEVPLPENGGVTDGGKTITMHLRPDLHWSDGQPIQASDFKFWWQLNQNQQTGATVITGYDQIASIDTPDAFTVVLHMKRPFGPYLFYLPYAAPEHAWGHLQPIDLQNIVSVFQAPQVTSGPYLISRFEPGKSYVLAPNLKYRSTTFHGPYLSQVTYQVYGSPRALAEAARADTVTVGQGYQESDLPLLQKLPQRVRLVQEPTASYAHLDINQSRAVWQDVRLRQALQAAIDVCGLLRSALGQPDCGRRVNQVEPRPSLFYDDAIQNATFDPAYARQLLAQAGWHLQSDGLLHKGSQVFHVRLATTAHDSVRLAVSKAIQHDLRAVGIQVDIATYDLDTFFGIYTKGGTLATGAFDLALFTYFNSPDPEDQLGVFHSTQIPSASQPGLSNYGRVHDPLIDQALEQGTSTVDFSARLQAYQRFLKQVSAQVYTIPLYSESNILTVDQRVRNVFANANPSLNTWNIADWWLTA</sequence>
<evidence type="ECO:0000256" key="2">
    <source>
        <dbReference type="ARBA" id="ARBA00022448"/>
    </source>
</evidence>
<dbReference type="GO" id="GO:0043190">
    <property type="term" value="C:ATP-binding cassette (ABC) transporter complex"/>
    <property type="evidence" value="ECO:0007669"/>
    <property type="project" value="InterPro"/>
</dbReference>
<dbReference type="EMBL" id="BNJF01000001">
    <property type="protein sequence ID" value="GHO43551.1"/>
    <property type="molecule type" value="Genomic_DNA"/>
</dbReference>
<gene>
    <name evidence="5" type="ORF">KSX_17140</name>
</gene>
<dbReference type="RefSeq" id="WP_236031262.1">
    <property type="nucleotide sequence ID" value="NZ_BNJF01000001.1"/>
</dbReference>
<dbReference type="PANTHER" id="PTHR30290">
    <property type="entry name" value="PERIPLASMIC BINDING COMPONENT OF ABC TRANSPORTER"/>
    <property type="match status" value="1"/>
</dbReference>
<dbReference type="PIRSF" id="PIRSF002741">
    <property type="entry name" value="MppA"/>
    <property type="match status" value="1"/>
</dbReference>
<dbReference type="Proteomes" id="UP000612362">
    <property type="component" value="Unassembled WGS sequence"/>
</dbReference>
<reference evidence="5" key="1">
    <citation type="submission" date="2020-10" db="EMBL/GenBank/DDBJ databases">
        <title>Taxonomic study of unclassified bacteria belonging to the class Ktedonobacteria.</title>
        <authorList>
            <person name="Yabe S."/>
            <person name="Wang C.M."/>
            <person name="Zheng Y."/>
            <person name="Sakai Y."/>
            <person name="Cavaletti L."/>
            <person name="Monciardini P."/>
            <person name="Donadio S."/>
        </authorList>
    </citation>
    <scope>NUCLEOTIDE SEQUENCE</scope>
    <source>
        <strain evidence="5">SOSP1-1</strain>
    </source>
</reference>
<dbReference type="Gene3D" id="3.10.105.10">
    <property type="entry name" value="Dipeptide-binding Protein, Domain 3"/>
    <property type="match status" value="1"/>
</dbReference>
<dbReference type="PANTHER" id="PTHR30290:SF9">
    <property type="entry name" value="OLIGOPEPTIDE-BINDING PROTEIN APPA"/>
    <property type="match status" value="1"/>
</dbReference>
<dbReference type="CDD" id="cd08513">
    <property type="entry name" value="PBP2_thermophilic_Hb8_like"/>
    <property type="match status" value="1"/>
</dbReference>
<evidence type="ECO:0000313" key="5">
    <source>
        <dbReference type="EMBL" id="GHO43551.1"/>
    </source>
</evidence>
<feature type="domain" description="Solute-binding protein family 5" evidence="4">
    <location>
        <begin position="120"/>
        <end position="483"/>
    </location>
</feature>
<protein>
    <submittedName>
        <fullName evidence="5">Peptide-binding protein</fullName>
    </submittedName>
</protein>
<dbReference type="Gene3D" id="3.90.76.10">
    <property type="entry name" value="Dipeptide-binding Protein, Domain 1"/>
    <property type="match status" value="1"/>
</dbReference>
<name>A0A8J3HUK1_9CHLR</name>
<proteinExistence type="inferred from homology"/>
<dbReference type="GO" id="GO:1904680">
    <property type="term" value="F:peptide transmembrane transporter activity"/>
    <property type="evidence" value="ECO:0007669"/>
    <property type="project" value="TreeGrafter"/>
</dbReference>
<dbReference type="InterPro" id="IPR030678">
    <property type="entry name" value="Peptide/Ni-bd"/>
</dbReference>
<evidence type="ECO:0000313" key="6">
    <source>
        <dbReference type="Proteomes" id="UP000612362"/>
    </source>
</evidence>
<evidence type="ECO:0000256" key="3">
    <source>
        <dbReference type="ARBA" id="ARBA00022729"/>
    </source>
</evidence>
<keyword evidence="2" id="KW-0813">Transport</keyword>
<dbReference type="InterPro" id="IPR000914">
    <property type="entry name" value="SBP_5_dom"/>
</dbReference>
<comment type="similarity">
    <text evidence="1">Belongs to the bacterial solute-binding protein 5 family.</text>
</comment>
<accession>A0A8J3HUK1</accession>
<dbReference type="InterPro" id="IPR039424">
    <property type="entry name" value="SBP_5"/>
</dbReference>
<dbReference type="Gene3D" id="3.40.190.10">
    <property type="entry name" value="Periplasmic binding protein-like II"/>
    <property type="match status" value="1"/>
</dbReference>
<organism evidence="5 6">
    <name type="scientific">Ktedonospora formicarum</name>
    <dbReference type="NCBI Taxonomy" id="2778364"/>
    <lineage>
        <taxon>Bacteria</taxon>
        <taxon>Bacillati</taxon>
        <taxon>Chloroflexota</taxon>
        <taxon>Ktedonobacteria</taxon>
        <taxon>Ktedonobacterales</taxon>
        <taxon>Ktedonobacteraceae</taxon>
        <taxon>Ktedonospora</taxon>
    </lineage>
</organism>
<dbReference type="GO" id="GO:0042597">
    <property type="term" value="C:periplasmic space"/>
    <property type="evidence" value="ECO:0007669"/>
    <property type="project" value="UniProtKB-ARBA"/>
</dbReference>
<evidence type="ECO:0000256" key="1">
    <source>
        <dbReference type="ARBA" id="ARBA00005695"/>
    </source>
</evidence>
<keyword evidence="3" id="KW-0732">Signal</keyword>
<evidence type="ECO:0000259" key="4">
    <source>
        <dbReference type="Pfam" id="PF00496"/>
    </source>
</evidence>
<keyword evidence="6" id="KW-1185">Reference proteome</keyword>
<dbReference type="Pfam" id="PF00496">
    <property type="entry name" value="SBP_bac_5"/>
    <property type="match status" value="1"/>
</dbReference>
<dbReference type="AlphaFoldDB" id="A0A8J3HUK1"/>
<dbReference type="SUPFAM" id="SSF53850">
    <property type="entry name" value="Periplasmic binding protein-like II"/>
    <property type="match status" value="1"/>
</dbReference>
<comment type="caution">
    <text evidence="5">The sequence shown here is derived from an EMBL/GenBank/DDBJ whole genome shotgun (WGS) entry which is preliminary data.</text>
</comment>
<dbReference type="GO" id="GO:0015833">
    <property type="term" value="P:peptide transport"/>
    <property type="evidence" value="ECO:0007669"/>
    <property type="project" value="TreeGrafter"/>
</dbReference>